<keyword evidence="1" id="KW-0808">Transferase</keyword>
<dbReference type="EC" id="2.3.1.87" evidence="4"/>
<comment type="catalytic activity">
    <reaction evidence="10">
        <text>serotonin + hexadecanoyl-CoA = N-hexadecanoyl-serotonin + CoA + H(+)</text>
        <dbReference type="Rhea" id="RHEA:51384"/>
        <dbReference type="ChEBI" id="CHEBI:15378"/>
        <dbReference type="ChEBI" id="CHEBI:57287"/>
        <dbReference type="ChEBI" id="CHEBI:57379"/>
        <dbReference type="ChEBI" id="CHEBI:134059"/>
        <dbReference type="ChEBI" id="CHEBI:350546"/>
    </reaction>
    <physiologicalReaction direction="left-to-right" evidence="10">
        <dbReference type="Rhea" id="RHEA:51385"/>
    </physiologicalReaction>
</comment>
<sequence>MPFQSTANGPLANFRVEVAKSENAREVLEFLFADFLHNEPLNSAVGLTRTECANFFAELVQISLTDGLSYLVRDPTEDGRLVAIRLANIMDRKELTNGTPNGPGPEKDGQRPKRKQSNGQPFQGHRFENDKIRNICGILHSVETKIWSLLPSHIDRLLCWLVISVDANYRRQGIAQALLLHRLDEAVGLGCQGAFTEASAINSQKLFSKLGYTRLFELLLADFRDGLGKQVFRCKDGTDRVTLEFRLFDAL</sequence>
<evidence type="ECO:0000256" key="9">
    <source>
        <dbReference type="ARBA" id="ARBA00051823"/>
    </source>
</evidence>
<evidence type="ECO:0000256" key="10">
    <source>
        <dbReference type="ARBA" id="ARBA00052178"/>
    </source>
</evidence>
<comment type="pathway">
    <text evidence="2">Aromatic compound metabolism; melatonin biosynthesis; melatonin from serotonin: step 1/2.</text>
</comment>
<evidence type="ECO:0000259" key="14">
    <source>
        <dbReference type="PROSITE" id="PS51186"/>
    </source>
</evidence>
<dbReference type="Pfam" id="PF00583">
    <property type="entry name" value="Acetyltransf_1"/>
    <property type="match status" value="1"/>
</dbReference>
<evidence type="ECO:0000313" key="16">
    <source>
        <dbReference type="WBParaSite" id="Gr19_v10_g17231.t1"/>
    </source>
</evidence>
<comment type="catalytic activity">
    <reaction evidence="7">
        <text>serotonin + (5Z,8Z,11Z,14Z)-eicosatetraenoyl-CoA = N-[(5Z,8Z,11Z,14Z)-eicosatetraenoyl]-serotonin + CoA + H(+)</text>
        <dbReference type="Rhea" id="RHEA:51396"/>
        <dbReference type="ChEBI" id="CHEBI:15378"/>
        <dbReference type="ChEBI" id="CHEBI:57287"/>
        <dbReference type="ChEBI" id="CHEBI:57368"/>
        <dbReference type="ChEBI" id="CHEBI:132255"/>
        <dbReference type="ChEBI" id="CHEBI:350546"/>
    </reaction>
    <physiologicalReaction direction="left-to-right" evidence="7">
        <dbReference type="Rhea" id="RHEA:51397"/>
    </physiologicalReaction>
</comment>
<evidence type="ECO:0000256" key="3">
    <source>
        <dbReference type="ARBA" id="ARBA00038182"/>
    </source>
</evidence>
<dbReference type="PANTHER" id="PTHR20905">
    <property type="entry name" value="N-ACETYLTRANSFERASE-RELATED"/>
    <property type="match status" value="1"/>
</dbReference>
<evidence type="ECO:0000256" key="1">
    <source>
        <dbReference type="ARBA" id="ARBA00022679"/>
    </source>
</evidence>
<comment type="catalytic activity">
    <reaction evidence="11">
        <text>dopamine + hexadecanoyl-CoA = N-hexadecanoyl-dopamine + CoA + H(+)</text>
        <dbReference type="Rhea" id="RHEA:51376"/>
        <dbReference type="ChEBI" id="CHEBI:15378"/>
        <dbReference type="ChEBI" id="CHEBI:57287"/>
        <dbReference type="ChEBI" id="CHEBI:57379"/>
        <dbReference type="ChEBI" id="CHEBI:59905"/>
        <dbReference type="ChEBI" id="CHEBI:134058"/>
    </reaction>
    <physiologicalReaction direction="left-to-right" evidence="11">
        <dbReference type="Rhea" id="RHEA:51377"/>
    </physiologicalReaction>
</comment>
<comment type="similarity">
    <text evidence="3">Belongs to the acetyltransferase family. AANAT subfamily.</text>
</comment>
<evidence type="ECO:0000256" key="7">
    <source>
        <dbReference type="ARBA" id="ARBA00051284"/>
    </source>
</evidence>
<dbReference type="GO" id="GO:0004059">
    <property type="term" value="F:aralkylamine N-acetyltransferase activity"/>
    <property type="evidence" value="ECO:0007669"/>
    <property type="project" value="UniProtKB-EC"/>
</dbReference>
<dbReference type="SUPFAM" id="SSF55729">
    <property type="entry name" value="Acyl-CoA N-acyltransferases (Nat)"/>
    <property type="match status" value="1"/>
</dbReference>
<proteinExistence type="inferred from homology"/>
<evidence type="ECO:0000256" key="12">
    <source>
        <dbReference type="ARBA" id="ARBA00052491"/>
    </source>
</evidence>
<comment type="catalytic activity">
    <reaction evidence="6">
        <text>serotonin + octadecanoyl-CoA = N-octadecanoyl-serotonin + CoA + H(+)</text>
        <dbReference type="Rhea" id="RHEA:51400"/>
        <dbReference type="ChEBI" id="CHEBI:15378"/>
        <dbReference type="ChEBI" id="CHEBI:57287"/>
        <dbReference type="ChEBI" id="CHEBI:57394"/>
        <dbReference type="ChEBI" id="CHEBI:134065"/>
        <dbReference type="ChEBI" id="CHEBI:350546"/>
    </reaction>
    <physiologicalReaction direction="left-to-right" evidence="6">
        <dbReference type="Rhea" id="RHEA:51401"/>
    </physiologicalReaction>
</comment>
<dbReference type="PROSITE" id="PS51186">
    <property type="entry name" value="GNAT"/>
    <property type="match status" value="1"/>
</dbReference>
<dbReference type="InterPro" id="IPR000182">
    <property type="entry name" value="GNAT_dom"/>
</dbReference>
<evidence type="ECO:0000256" key="13">
    <source>
        <dbReference type="SAM" id="MobiDB-lite"/>
    </source>
</evidence>
<dbReference type="CDD" id="cd04301">
    <property type="entry name" value="NAT_SF"/>
    <property type="match status" value="1"/>
</dbReference>
<evidence type="ECO:0000256" key="4">
    <source>
        <dbReference type="ARBA" id="ARBA00039114"/>
    </source>
</evidence>
<dbReference type="WBParaSite" id="Gr19_v10_g17231.t1">
    <property type="protein sequence ID" value="Gr19_v10_g17231.t1"/>
    <property type="gene ID" value="Gr19_v10_g17231"/>
</dbReference>
<comment type="catalytic activity">
    <reaction evidence="9">
        <text>serotonin + (9Z)-octadecenoyl-CoA = N-(9Z-octadecenoyl)-serotonin + CoA + H(+)</text>
        <dbReference type="Rhea" id="RHEA:51392"/>
        <dbReference type="ChEBI" id="CHEBI:15378"/>
        <dbReference type="ChEBI" id="CHEBI:57287"/>
        <dbReference type="ChEBI" id="CHEBI:57387"/>
        <dbReference type="ChEBI" id="CHEBI:134064"/>
        <dbReference type="ChEBI" id="CHEBI:350546"/>
    </reaction>
    <physiologicalReaction direction="left-to-right" evidence="9">
        <dbReference type="Rhea" id="RHEA:51393"/>
    </physiologicalReaction>
</comment>
<reference evidence="16" key="1">
    <citation type="submission" date="2022-11" db="UniProtKB">
        <authorList>
            <consortium name="WormBaseParasite"/>
        </authorList>
    </citation>
    <scope>IDENTIFICATION</scope>
</reference>
<evidence type="ECO:0000313" key="15">
    <source>
        <dbReference type="Proteomes" id="UP000887572"/>
    </source>
</evidence>
<organism evidence="15 16">
    <name type="scientific">Globodera rostochiensis</name>
    <name type="common">Golden nematode worm</name>
    <name type="synonym">Heterodera rostochiensis</name>
    <dbReference type="NCBI Taxonomy" id="31243"/>
    <lineage>
        <taxon>Eukaryota</taxon>
        <taxon>Metazoa</taxon>
        <taxon>Ecdysozoa</taxon>
        <taxon>Nematoda</taxon>
        <taxon>Chromadorea</taxon>
        <taxon>Rhabditida</taxon>
        <taxon>Tylenchina</taxon>
        <taxon>Tylenchomorpha</taxon>
        <taxon>Tylenchoidea</taxon>
        <taxon>Heteroderidae</taxon>
        <taxon>Heteroderinae</taxon>
        <taxon>Globodera</taxon>
    </lineage>
</organism>
<evidence type="ECO:0000256" key="2">
    <source>
        <dbReference type="ARBA" id="ARBA00037926"/>
    </source>
</evidence>
<comment type="catalytic activity">
    <reaction evidence="8">
        <text>dopamine + acetyl-CoA = N-acetyldopamine + CoA + H(+)</text>
        <dbReference type="Rhea" id="RHEA:51388"/>
        <dbReference type="ChEBI" id="CHEBI:15378"/>
        <dbReference type="ChEBI" id="CHEBI:57287"/>
        <dbReference type="ChEBI" id="CHEBI:57288"/>
        <dbReference type="ChEBI" id="CHEBI:59905"/>
        <dbReference type="ChEBI" id="CHEBI:125678"/>
    </reaction>
    <physiologicalReaction direction="left-to-right" evidence="8">
        <dbReference type="Rhea" id="RHEA:51389"/>
    </physiologicalReaction>
</comment>
<evidence type="ECO:0000256" key="11">
    <source>
        <dbReference type="ARBA" id="ARBA00052335"/>
    </source>
</evidence>
<comment type="catalytic activity">
    <reaction evidence="5">
        <text>dopamine + (9Z)-octadecenoyl-CoA = N-(9Z-octadecanoyl)-dopamine + CoA + H(+)</text>
        <dbReference type="Rhea" id="RHEA:51380"/>
        <dbReference type="ChEBI" id="CHEBI:15378"/>
        <dbReference type="ChEBI" id="CHEBI:31883"/>
        <dbReference type="ChEBI" id="CHEBI:57287"/>
        <dbReference type="ChEBI" id="CHEBI:57387"/>
        <dbReference type="ChEBI" id="CHEBI:59905"/>
    </reaction>
    <physiologicalReaction direction="left-to-right" evidence="5">
        <dbReference type="Rhea" id="RHEA:51381"/>
    </physiologicalReaction>
</comment>
<feature type="domain" description="N-acetyltransferase" evidence="14">
    <location>
        <begin position="82"/>
        <end position="230"/>
    </location>
</feature>
<evidence type="ECO:0000256" key="6">
    <source>
        <dbReference type="ARBA" id="ARBA00050849"/>
    </source>
</evidence>
<dbReference type="AlphaFoldDB" id="A0A914HGA2"/>
<accession>A0A914HGA2</accession>
<dbReference type="Proteomes" id="UP000887572">
    <property type="component" value="Unplaced"/>
</dbReference>
<comment type="catalytic activity">
    <reaction evidence="12">
        <text>serotonin + acetyl-CoA = N-acetylserotonin + CoA + H(+)</text>
        <dbReference type="Rhea" id="RHEA:25217"/>
        <dbReference type="ChEBI" id="CHEBI:15378"/>
        <dbReference type="ChEBI" id="CHEBI:17697"/>
        <dbReference type="ChEBI" id="CHEBI:57287"/>
        <dbReference type="ChEBI" id="CHEBI:57288"/>
        <dbReference type="ChEBI" id="CHEBI:350546"/>
        <dbReference type="EC" id="2.3.1.87"/>
    </reaction>
    <physiologicalReaction direction="left-to-right" evidence="12">
        <dbReference type="Rhea" id="RHEA:25218"/>
    </physiologicalReaction>
</comment>
<dbReference type="InterPro" id="IPR016181">
    <property type="entry name" value="Acyl_CoA_acyltransferase"/>
</dbReference>
<evidence type="ECO:0000256" key="5">
    <source>
        <dbReference type="ARBA" id="ARBA00050189"/>
    </source>
</evidence>
<evidence type="ECO:0000256" key="8">
    <source>
        <dbReference type="ARBA" id="ARBA00051711"/>
    </source>
</evidence>
<name>A0A914HGA2_GLORO</name>
<feature type="region of interest" description="Disordered" evidence="13">
    <location>
        <begin position="93"/>
        <end position="125"/>
    </location>
</feature>
<protein>
    <recommendedName>
        <fullName evidence="4">aralkylamine N-acetyltransferase</fullName>
        <ecNumber evidence="4">2.3.1.87</ecNumber>
    </recommendedName>
</protein>
<dbReference type="FunFam" id="3.40.630.30:FF:000046">
    <property type="entry name" value="Dopamine N-acetyltransferase"/>
    <property type="match status" value="1"/>
</dbReference>
<dbReference type="Gene3D" id="3.40.630.30">
    <property type="match status" value="1"/>
</dbReference>
<keyword evidence="15" id="KW-1185">Reference proteome</keyword>
<dbReference type="PANTHER" id="PTHR20905:SF1">
    <property type="entry name" value="AT07410P-RELATED"/>
    <property type="match status" value="1"/>
</dbReference>